<evidence type="ECO:0000256" key="1">
    <source>
        <dbReference type="ARBA" id="ARBA00022614"/>
    </source>
</evidence>
<evidence type="ECO:0000313" key="4">
    <source>
        <dbReference type="Proteomes" id="UP000700334"/>
    </source>
</evidence>
<dbReference type="PROSITE" id="PS51450">
    <property type="entry name" value="LRR"/>
    <property type="match status" value="1"/>
</dbReference>
<organism evidence="3 4">
    <name type="scientific">Galemys pyrenaicus</name>
    <name type="common">Iberian desman</name>
    <name type="synonym">Pyrenean desman</name>
    <dbReference type="NCBI Taxonomy" id="202257"/>
    <lineage>
        <taxon>Eukaryota</taxon>
        <taxon>Metazoa</taxon>
        <taxon>Chordata</taxon>
        <taxon>Craniata</taxon>
        <taxon>Vertebrata</taxon>
        <taxon>Euteleostomi</taxon>
        <taxon>Mammalia</taxon>
        <taxon>Eutheria</taxon>
        <taxon>Laurasiatheria</taxon>
        <taxon>Eulipotyphla</taxon>
        <taxon>Talpidae</taxon>
        <taxon>Galemys</taxon>
    </lineage>
</organism>
<evidence type="ECO:0000313" key="3">
    <source>
        <dbReference type="EMBL" id="KAG8511518.1"/>
    </source>
</evidence>
<proteinExistence type="predicted"/>
<dbReference type="EMBL" id="JAGFMF010011830">
    <property type="protein sequence ID" value="KAG8511518.1"/>
    <property type="molecule type" value="Genomic_DNA"/>
</dbReference>
<dbReference type="InterPro" id="IPR001611">
    <property type="entry name" value="Leu-rich_rpt"/>
</dbReference>
<dbReference type="AlphaFoldDB" id="A0A8J5ZXY3"/>
<protein>
    <submittedName>
        <fullName evidence="3">DnaJ subfamily A member 1</fullName>
    </submittedName>
</protein>
<dbReference type="SUPFAM" id="SSF52058">
    <property type="entry name" value="L domain-like"/>
    <property type="match status" value="1"/>
</dbReference>
<keyword evidence="2" id="KW-0677">Repeat</keyword>
<sequence length="458" mass="51766">SSGGNSSSQEICPINSSYCSTLSESHAQLSRNRTFNSHSDSGISSLLPSDSFKYLTWHRIEQHDIQGSQLRCPRVREGPPGEELLLKHEECAMPLQRKVPEKIKWKTWLQENWEDCTNLNISFQDLGDPYQVENLKRILRRLIRVETLWLVDNSLSPPPPEVLHDTAMVKPMVVLHIAEGCKPLDHMVLELFAGKVPKMAEKCCAMSNRKKVLESCQMLDPTHVAPSFSPALPRLHGWMQTCGLWPGKGGRVEAVRALGAGVARPISQAYEMISDAKKKDFNDKGEWAINKCRAGSGFGYFKAPSRITSMHGQKTTTPSKGDQEPGVESEETVIVLDQKDHADLSCEETFACMWTYSWLKHCDFLSTNHGQIVKHEDMMCVLKEGRPIIIDHNCRVLIMNKNHLTSFKQLPKIPQIQHLSLAENHIETLTGLSSLHCTPLESLVLKRNPCEFHQNYRK</sequence>
<dbReference type="InterPro" id="IPR032675">
    <property type="entry name" value="LRR_dom_sf"/>
</dbReference>
<dbReference type="PANTHER" id="PTHR18849:SF4">
    <property type="entry name" value="GENE 29133-RELATED"/>
    <property type="match status" value="1"/>
</dbReference>
<reference evidence="3" key="1">
    <citation type="journal article" date="2021" name="Evol. Appl.">
        <title>The genome of the Pyrenean desman and the effects of bottlenecks and inbreeding on the genomic landscape of an endangered species.</title>
        <authorList>
            <person name="Escoda L."/>
            <person name="Castresana J."/>
        </authorList>
    </citation>
    <scope>NUCLEOTIDE SEQUENCE</scope>
    <source>
        <strain evidence="3">IBE-C5619</strain>
    </source>
</reference>
<gene>
    <name evidence="3" type="ORF">J0S82_008742</name>
</gene>
<name>A0A8J5ZXY3_GALPY</name>
<feature type="non-terminal residue" evidence="3">
    <location>
        <position position="1"/>
    </location>
</feature>
<evidence type="ECO:0000256" key="2">
    <source>
        <dbReference type="ARBA" id="ARBA00022737"/>
    </source>
</evidence>
<keyword evidence="4" id="KW-1185">Reference proteome</keyword>
<feature type="non-terminal residue" evidence="3">
    <location>
        <position position="458"/>
    </location>
</feature>
<dbReference type="PANTHER" id="PTHR18849">
    <property type="entry name" value="LEUCINE RICH REPEAT PROTEIN"/>
    <property type="match status" value="1"/>
</dbReference>
<keyword evidence="1" id="KW-0433">Leucine-rich repeat</keyword>
<comment type="caution">
    <text evidence="3">The sequence shown here is derived from an EMBL/GenBank/DDBJ whole genome shotgun (WGS) entry which is preliminary data.</text>
</comment>
<dbReference type="Proteomes" id="UP000700334">
    <property type="component" value="Unassembled WGS sequence"/>
</dbReference>
<accession>A0A8J5ZXY3</accession>
<dbReference type="Gene3D" id="3.80.10.10">
    <property type="entry name" value="Ribonuclease Inhibitor"/>
    <property type="match status" value="1"/>
</dbReference>
<dbReference type="OrthoDB" id="1517790at2759"/>